<dbReference type="Proteomes" id="UP000054495">
    <property type="component" value="Unassembled WGS sequence"/>
</dbReference>
<accession>A0A0D6MA40</accession>
<reference evidence="1 2" key="1">
    <citation type="submission" date="2013-05" db="EMBL/GenBank/DDBJ databases">
        <title>Draft genome of the parasitic nematode Anyclostoma ceylanicum.</title>
        <authorList>
            <person name="Mitreva M."/>
        </authorList>
    </citation>
    <scope>NUCLEOTIDE SEQUENCE [LARGE SCALE GENOMIC DNA]</scope>
</reference>
<organism evidence="1 2">
    <name type="scientific">Ancylostoma ceylanicum</name>
    <dbReference type="NCBI Taxonomy" id="53326"/>
    <lineage>
        <taxon>Eukaryota</taxon>
        <taxon>Metazoa</taxon>
        <taxon>Ecdysozoa</taxon>
        <taxon>Nematoda</taxon>
        <taxon>Chromadorea</taxon>
        <taxon>Rhabditida</taxon>
        <taxon>Rhabditina</taxon>
        <taxon>Rhabditomorpha</taxon>
        <taxon>Strongyloidea</taxon>
        <taxon>Ancylostomatidae</taxon>
        <taxon>Ancylostomatinae</taxon>
        <taxon>Ancylostoma</taxon>
    </lineage>
</organism>
<gene>
    <name evidence="1" type="ORF">ANCCEY_01535</name>
</gene>
<name>A0A0D6MA40_9BILA</name>
<evidence type="ECO:0000313" key="1">
    <source>
        <dbReference type="EMBL" id="EPB79376.1"/>
    </source>
</evidence>
<evidence type="ECO:0000313" key="2">
    <source>
        <dbReference type="Proteomes" id="UP000054495"/>
    </source>
</evidence>
<keyword evidence="2" id="KW-1185">Reference proteome</keyword>
<dbReference type="AlphaFoldDB" id="A0A0D6MA40"/>
<protein>
    <submittedName>
        <fullName evidence="1">Uncharacterized protein</fullName>
    </submittedName>
</protein>
<proteinExistence type="predicted"/>
<dbReference type="EMBL" id="KE124795">
    <property type="protein sequence ID" value="EPB79376.1"/>
    <property type="molecule type" value="Genomic_DNA"/>
</dbReference>
<sequence>MLPLVGFTAIAAIYTVAAYEVTLTSVDNPRMKRSIETPGVDPSHIIMRRSDEEFAPVMYRDDIEANNDELALFDPEDELDEEAQRFYTEERMGKRSIALGRSGFRPGKRSLTLGRLGFRPGKRSFDEITDPRDLVYLSSLGKRSMAMGRMGFRPGKRSMAMGRVDFRPGKRSAMTLDELASRKSTAIQAFSNVFTPQRVITLITISITYLPYFLTHK</sequence>